<dbReference type="EMBL" id="CP000027">
    <property type="protein sequence ID" value="AAW40359.1"/>
    <property type="molecule type" value="Genomic_DNA"/>
</dbReference>
<dbReference type="HOGENOM" id="CLU_1382136_0_0_0"/>
<dbReference type="RefSeq" id="WP_010936089.1">
    <property type="nucleotide sequence ID" value="NC_002936.3"/>
</dbReference>
<dbReference type="Proteomes" id="UP000008289">
    <property type="component" value="Chromosome"/>
</dbReference>
<gene>
    <name evidence="1" type="ordered locus">DET0308</name>
</gene>
<keyword evidence="2" id="KW-1185">Reference proteome</keyword>
<sequence length="201" mass="23604">MDALRPFSQSMSPESISYYRRLTAEYEAYCQQQMDNHFMAAKFNFKSCQRCGYCCLCYPCIPRPDEIAPAARYLEMTISDFVNKYMVADTADCQIFFLRWAKEGQEDITGARIPPWRTYDRGYCVLFDKEKKSCRIHPVRPSEAKLIKCWDNRQSRDKKLWGMSGWGKDDIFAFLPDFDPKYFRNAKLNTSSLIFKGESNL</sequence>
<dbReference type="AlphaFoldDB" id="Q3Z9P3"/>
<dbReference type="STRING" id="243164.DET0308"/>
<dbReference type="InterPro" id="IPR005358">
    <property type="entry name" value="Puta_zinc/iron-chelating_dom"/>
</dbReference>
<proteinExistence type="predicted"/>
<reference evidence="1 2" key="1">
    <citation type="journal article" date="2005" name="Science">
        <title>Genome sequence of the PCE-dechlorinating bacterium Dehalococcoides ethenogenes.</title>
        <authorList>
            <person name="Seshadri R."/>
            <person name="Adrian L."/>
            <person name="Fouts D.E."/>
            <person name="Eisen J.A."/>
            <person name="Phillippy A.M."/>
            <person name="Methe B.A."/>
            <person name="Ward N.L."/>
            <person name="Nelson W.C."/>
            <person name="Deboy R.T."/>
            <person name="Khouri H.M."/>
            <person name="Kolonay J.F."/>
            <person name="Dodson R.J."/>
            <person name="Daugherty S.C."/>
            <person name="Brinkac L.M."/>
            <person name="Sullivan S.A."/>
            <person name="Madupu R."/>
            <person name="Nelson K.E."/>
            <person name="Kang K.H."/>
            <person name="Impraim M."/>
            <person name="Tran K."/>
            <person name="Robinson J.M."/>
            <person name="Forberger H.A."/>
            <person name="Fraser C.M."/>
            <person name="Zinder S.H."/>
            <person name="Heidelberg J.F."/>
        </authorList>
    </citation>
    <scope>NUCLEOTIDE SEQUENCE [LARGE SCALE GENOMIC DNA]</scope>
    <source>
        <strain evidence="2">ATCC BAA-2266 / KCTC 15142 / 195</strain>
    </source>
</reference>
<evidence type="ECO:0000313" key="2">
    <source>
        <dbReference type="Proteomes" id="UP000008289"/>
    </source>
</evidence>
<accession>Q3Z9P3</accession>
<dbReference type="eggNOG" id="COG0727">
    <property type="taxonomic scope" value="Bacteria"/>
</dbReference>
<dbReference type="PATRIC" id="fig|243164.10.peg.291"/>
<organism evidence="1 2">
    <name type="scientific">Dehalococcoides mccartyi (strain ATCC BAA-2266 / KCTC 15142 / 195)</name>
    <name type="common">Dehalococcoides ethenogenes (strain 195)</name>
    <dbReference type="NCBI Taxonomy" id="243164"/>
    <lineage>
        <taxon>Bacteria</taxon>
        <taxon>Bacillati</taxon>
        <taxon>Chloroflexota</taxon>
        <taxon>Dehalococcoidia</taxon>
        <taxon>Dehalococcoidales</taxon>
        <taxon>Dehalococcoidaceae</taxon>
        <taxon>Dehalococcoides</taxon>
    </lineage>
</organism>
<dbReference type="KEGG" id="det:DET0308"/>
<protein>
    <submittedName>
        <fullName evidence="1">Conserved domain protein</fullName>
    </submittedName>
</protein>
<dbReference type="Pfam" id="PF03692">
    <property type="entry name" value="CxxCxxCC"/>
    <property type="match status" value="1"/>
</dbReference>
<dbReference type="GeneID" id="3230323"/>
<dbReference type="InParanoid" id="Q3Z9P3"/>
<evidence type="ECO:0000313" key="1">
    <source>
        <dbReference type="EMBL" id="AAW40359.1"/>
    </source>
</evidence>
<name>Q3Z9P3_DEHM1</name>